<dbReference type="EMBL" id="CAJZBQ010000036">
    <property type="protein sequence ID" value="CAG9324505.1"/>
    <property type="molecule type" value="Genomic_DNA"/>
</dbReference>
<gene>
    <name evidence="2" type="ORF">BSTOLATCC_MIC36291</name>
</gene>
<reference evidence="2" key="1">
    <citation type="submission" date="2021-09" db="EMBL/GenBank/DDBJ databases">
        <authorList>
            <consortium name="AG Swart"/>
            <person name="Singh M."/>
            <person name="Singh A."/>
            <person name="Seah K."/>
            <person name="Emmerich C."/>
        </authorList>
    </citation>
    <scope>NUCLEOTIDE SEQUENCE</scope>
    <source>
        <strain evidence="2">ATCC30299</strain>
    </source>
</reference>
<comment type="caution">
    <text evidence="2">The sequence shown here is derived from an EMBL/GenBank/DDBJ whole genome shotgun (WGS) entry which is preliminary data.</text>
</comment>
<organism evidence="2 3">
    <name type="scientific">Blepharisma stoltei</name>
    <dbReference type="NCBI Taxonomy" id="1481888"/>
    <lineage>
        <taxon>Eukaryota</taxon>
        <taxon>Sar</taxon>
        <taxon>Alveolata</taxon>
        <taxon>Ciliophora</taxon>
        <taxon>Postciliodesmatophora</taxon>
        <taxon>Heterotrichea</taxon>
        <taxon>Heterotrichida</taxon>
        <taxon>Blepharismidae</taxon>
        <taxon>Blepharisma</taxon>
    </lineage>
</organism>
<evidence type="ECO:0000256" key="1">
    <source>
        <dbReference type="SAM" id="MobiDB-lite"/>
    </source>
</evidence>
<evidence type="ECO:0000313" key="2">
    <source>
        <dbReference type="EMBL" id="CAG9324505.1"/>
    </source>
</evidence>
<evidence type="ECO:0000313" key="3">
    <source>
        <dbReference type="Proteomes" id="UP001162131"/>
    </source>
</evidence>
<dbReference type="AlphaFoldDB" id="A0AAU9JB56"/>
<feature type="compositionally biased region" description="Basic and acidic residues" evidence="1">
    <location>
        <begin position="8"/>
        <end position="21"/>
    </location>
</feature>
<name>A0AAU9JB56_9CILI</name>
<feature type="compositionally biased region" description="Basic and acidic residues" evidence="1">
    <location>
        <begin position="29"/>
        <end position="42"/>
    </location>
</feature>
<keyword evidence="3" id="KW-1185">Reference proteome</keyword>
<accession>A0AAU9JB56</accession>
<proteinExistence type="predicted"/>
<feature type="region of interest" description="Disordered" evidence="1">
    <location>
        <begin position="1"/>
        <end position="64"/>
    </location>
</feature>
<dbReference type="Proteomes" id="UP001162131">
    <property type="component" value="Unassembled WGS sequence"/>
</dbReference>
<sequence length="182" mass="21103">MRRYYTPSHHEKVKPPLERTSETQASTLDRFEESPIIKESRKSQSAYDSTQESPPQQSRKTFKIRSVHKPNEFCSVSQSLDLEEFFNTTCKLTDAMSWKPIGMEKEQFSFIKGSIKRLVSEKDTNKSGVESSRINIFKTRRAKTPGKEILPKKPKVKKIVIKDNFAMSPYENLQERIAQKKA</sequence>
<feature type="compositionally biased region" description="Polar residues" evidence="1">
    <location>
        <begin position="43"/>
        <end position="59"/>
    </location>
</feature>
<protein>
    <submittedName>
        <fullName evidence="2">Uncharacterized protein</fullName>
    </submittedName>
</protein>